<dbReference type="InterPro" id="IPR005225">
    <property type="entry name" value="Small_GTP-bd"/>
</dbReference>
<feature type="compositionally biased region" description="Low complexity" evidence="11">
    <location>
        <begin position="295"/>
        <end position="310"/>
    </location>
</feature>
<feature type="region of interest" description="G-domain" evidence="9">
    <location>
        <begin position="436"/>
        <end position="584"/>
    </location>
</feature>
<dbReference type="GO" id="GO:0005525">
    <property type="term" value="F:GTP binding"/>
    <property type="evidence" value="ECO:0007669"/>
    <property type="project" value="UniProtKB-KW"/>
</dbReference>
<name>A0A0R2L178_9LACO</name>
<dbReference type="FunFam" id="2.40.30.10:FF:000007">
    <property type="entry name" value="Translation initiation factor IF-2"/>
    <property type="match status" value="1"/>
</dbReference>
<dbReference type="SUPFAM" id="SSF52156">
    <property type="entry name" value="Initiation factor IF2/eIF5b, domain 3"/>
    <property type="match status" value="1"/>
</dbReference>
<dbReference type="InterPro" id="IPR044145">
    <property type="entry name" value="IF2_II"/>
</dbReference>
<dbReference type="NCBIfam" id="TIGR00231">
    <property type="entry name" value="small_GTP"/>
    <property type="match status" value="1"/>
</dbReference>
<dbReference type="SUPFAM" id="SSF50447">
    <property type="entry name" value="Translation proteins"/>
    <property type="match status" value="2"/>
</dbReference>
<keyword evidence="5 9" id="KW-0547">Nucleotide-binding</keyword>
<dbReference type="InterPro" id="IPR015760">
    <property type="entry name" value="TIF_IF2"/>
</dbReference>
<dbReference type="InterPro" id="IPR036925">
    <property type="entry name" value="TIF_IF2_dom3_sf"/>
</dbReference>
<evidence type="ECO:0000256" key="6">
    <source>
        <dbReference type="ARBA" id="ARBA00022917"/>
    </source>
</evidence>
<evidence type="ECO:0000256" key="11">
    <source>
        <dbReference type="SAM" id="MobiDB-lite"/>
    </source>
</evidence>
<feature type="compositionally biased region" description="Basic and acidic residues" evidence="11">
    <location>
        <begin position="169"/>
        <end position="178"/>
    </location>
</feature>
<dbReference type="InterPro" id="IPR053905">
    <property type="entry name" value="EF-G-like_DII"/>
</dbReference>
<dbReference type="GO" id="GO:0003743">
    <property type="term" value="F:translation initiation factor activity"/>
    <property type="evidence" value="ECO:0007669"/>
    <property type="project" value="UniProtKB-UniRule"/>
</dbReference>
<feature type="compositionally biased region" description="Low complexity" evidence="11">
    <location>
        <begin position="248"/>
        <end position="259"/>
    </location>
</feature>
<dbReference type="Gene3D" id="3.40.50.10050">
    <property type="entry name" value="Translation initiation factor IF- 2, domain 3"/>
    <property type="match status" value="1"/>
</dbReference>
<dbReference type="InterPro" id="IPR009000">
    <property type="entry name" value="Transl_B-barrel_sf"/>
</dbReference>
<dbReference type="FunFam" id="2.40.30.10:FF:000008">
    <property type="entry name" value="Translation initiation factor IF-2"/>
    <property type="match status" value="1"/>
</dbReference>
<keyword evidence="4 9" id="KW-0396">Initiation factor</keyword>
<dbReference type="InterPro" id="IPR000795">
    <property type="entry name" value="T_Tr_GTP-bd_dom"/>
</dbReference>
<dbReference type="PATRIC" id="fig|331679.3.peg.83"/>
<feature type="compositionally biased region" description="Basic and acidic residues" evidence="11">
    <location>
        <begin position="62"/>
        <end position="74"/>
    </location>
</feature>
<evidence type="ECO:0000256" key="9">
    <source>
        <dbReference type="HAMAP-Rule" id="MF_00100"/>
    </source>
</evidence>
<dbReference type="Pfam" id="PF11987">
    <property type="entry name" value="IF-2"/>
    <property type="match status" value="1"/>
</dbReference>
<feature type="compositionally biased region" description="Basic residues" evidence="11">
    <location>
        <begin position="316"/>
        <end position="327"/>
    </location>
</feature>
<comment type="caution">
    <text evidence="13">The sequence shown here is derived from an EMBL/GenBank/DDBJ whole genome shotgun (WGS) entry which is preliminary data.</text>
</comment>
<evidence type="ECO:0000256" key="2">
    <source>
        <dbReference type="ARBA" id="ARBA00020675"/>
    </source>
</evidence>
<accession>A0A0R2L178</accession>
<feature type="binding site" evidence="9">
    <location>
        <begin position="542"/>
        <end position="545"/>
    </location>
    <ligand>
        <name>GTP</name>
        <dbReference type="ChEBI" id="CHEBI:37565"/>
    </ligand>
</feature>
<organism evidence="13 14">
    <name type="scientific">Pediococcus stilesii</name>
    <dbReference type="NCBI Taxonomy" id="331679"/>
    <lineage>
        <taxon>Bacteria</taxon>
        <taxon>Bacillati</taxon>
        <taxon>Bacillota</taxon>
        <taxon>Bacilli</taxon>
        <taxon>Lactobacillales</taxon>
        <taxon>Lactobacillaceae</taxon>
        <taxon>Pediococcus</taxon>
    </lineage>
</organism>
<dbReference type="Proteomes" id="UP000051859">
    <property type="component" value="Unassembled WGS sequence"/>
</dbReference>
<keyword evidence="7 9" id="KW-0342">GTP-binding</keyword>
<dbReference type="EMBL" id="JQBX01000001">
    <property type="protein sequence ID" value="KRN95200.1"/>
    <property type="molecule type" value="Genomic_DNA"/>
</dbReference>
<dbReference type="SUPFAM" id="SSF52540">
    <property type="entry name" value="P-loop containing nucleoside triphosphate hydrolases"/>
    <property type="match status" value="1"/>
</dbReference>
<dbReference type="CDD" id="cd03692">
    <property type="entry name" value="mtIF2_IVc"/>
    <property type="match status" value="1"/>
</dbReference>
<feature type="compositionally biased region" description="Low complexity" evidence="11">
    <location>
        <begin position="106"/>
        <end position="168"/>
    </location>
</feature>
<keyword evidence="14" id="KW-1185">Reference proteome</keyword>
<evidence type="ECO:0000256" key="8">
    <source>
        <dbReference type="ARBA" id="ARBA00025162"/>
    </source>
</evidence>
<dbReference type="CDD" id="cd03702">
    <property type="entry name" value="IF2_mtIF2_II"/>
    <property type="match status" value="1"/>
</dbReference>
<evidence type="ECO:0000256" key="1">
    <source>
        <dbReference type="ARBA" id="ARBA00007733"/>
    </source>
</evidence>
<dbReference type="Pfam" id="PF22042">
    <property type="entry name" value="EF-G_D2"/>
    <property type="match status" value="1"/>
</dbReference>
<evidence type="ECO:0000313" key="13">
    <source>
        <dbReference type="EMBL" id="KRN95200.1"/>
    </source>
</evidence>
<keyword evidence="6 9" id="KW-0648">Protein biosynthesis</keyword>
<dbReference type="PROSITE" id="PS51722">
    <property type="entry name" value="G_TR_2"/>
    <property type="match status" value="1"/>
</dbReference>
<comment type="function">
    <text evidence="8 9 10">One of the essential components for the initiation of protein synthesis. Protects formylmethionyl-tRNA from spontaneous hydrolysis and promotes its binding to the 30S ribosomal subunits. Also involved in the hydrolysis of GTP during the formation of the 70S ribosomal complex.</text>
</comment>
<dbReference type="FunFam" id="3.40.50.10050:FF:000001">
    <property type="entry name" value="Translation initiation factor IF-2"/>
    <property type="match status" value="1"/>
</dbReference>
<gene>
    <name evidence="9" type="primary">infB</name>
    <name evidence="13" type="ORF">IV81_GL000082</name>
</gene>
<dbReference type="Gene3D" id="2.40.30.10">
    <property type="entry name" value="Translation factors"/>
    <property type="match status" value="2"/>
</dbReference>
<evidence type="ECO:0000256" key="10">
    <source>
        <dbReference type="RuleBase" id="RU000644"/>
    </source>
</evidence>
<sequence>MGKKRIYELAKEINVSSKDIIDRAQADGLDVKNHMSTLDDASEKHLREAFKKNVGDNASSNKSEKSAQTPEKRTPKFRSSKTGKTVVKKSDHPATDGTKGIQRLKSSNTENKTNNTSNNNQNRNRNNNTNNGRPNGNQNRSNPNNRNNRSDNRNQNNNRNNQRPVRNTQKNEKQDRIRASVAEAARMAAQASREVANEKPQANRQRTNGPKQNDNRRDNQNRPNNGRTTGTTANSRPNNNRNNENRSNRPTNTTNRPSSQNTNANRTAASRPETTASTTNTTSGNEKKQERFSGRNNNNRFNNNNQQNRPFNKENRKNKKKNRRAKRDGRLKENTNKVVTTRKERPLPDVLEYSEGINVAEIAKKIHREPAEIIKKLFMMGVMVNQNQSLDNDTVELLAADYGIEAQQKVEVDISDIDKIFEDEEKNTENLVSRPPVVTIMGHVDHGKTTLLDKLRHSHITEGEAGGITQGIGAYQLKHDDKLITFLDTPGHAAFTEMRARGADVTDITILVVAADDGVMPQTIEAINHAKAAEVPIIVAVNKIDKPGANPNHVMEQLTEYGLIPESWGGDTIFVEISAKFGKNLDELLDMILLQAEVLELKANPDQNAAGSVIEAQLDPGKGSIATVLVQQGTMHVGDPVVVGNTFGRIRTMTNEHGRRVKEATPSTPVEITGLNDVPEAGDRFVVFDDEKSARAAGEERAKRAQMEERKRSNHVTLDNLFDSLKEGEMKKVDIIIKADVQGSVEALADSLQKIDVEGVRVNIIHKAVGAINESDVTLAAASNAIIIGFNVRPTAQAKQLADSEDVDIRLHRVIYNAIDEVESAMKGMLEPVYEEEITGQVEIRETYKVSRVGTIAGGYVTEGFVTRDSGVRLIRDGVVIYEGKLGSLRRFKDDVKEVKRGFELGLTIENYNDIKIGDVVEAYRMKEVPVE</sequence>
<dbReference type="Pfam" id="PF00009">
    <property type="entry name" value="GTP_EFTU"/>
    <property type="match status" value="1"/>
</dbReference>
<protein>
    <recommendedName>
        <fullName evidence="2 9">Translation initiation factor IF-2</fullName>
    </recommendedName>
</protein>
<dbReference type="FunFam" id="3.40.50.300:FF:000019">
    <property type="entry name" value="Translation initiation factor IF-2"/>
    <property type="match status" value="1"/>
</dbReference>
<dbReference type="Pfam" id="PF04760">
    <property type="entry name" value="IF2_N"/>
    <property type="match status" value="2"/>
</dbReference>
<dbReference type="Gene3D" id="1.10.10.2480">
    <property type="match status" value="1"/>
</dbReference>
<feature type="domain" description="Tr-type G" evidence="12">
    <location>
        <begin position="433"/>
        <end position="602"/>
    </location>
</feature>
<dbReference type="PANTHER" id="PTHR43381">
    <property type="entry name" value="TRANSLATION INITIATION FACTOR IF-2-RELATED"/>
    <property type="match status" value="1"/>
</dbReference>
<dbReference type="CDD" id="cd01887">
    <property type="entry name" value="IF2_eIF5B"/>
    <property type="match status" value="1"/>
</dbReference>
<feature type="compositionally biased region" description="Low complexity" evidence="11">
    <location>
        <begin position="179"/>
        <end position="194"/>
    </location>
</feature>
<dbReference type="InterPro" id="IPR006847">
    <property type="entry name" value="IF2_N"/>
</dbReference>
<dbReference type="PANTHER" id="PTHR43381:SF5">
    <property type="entry name" value="TR-TYPE G DOMAIN-CONTAINING PROTEIN"/>
    <property type="match status" value="1"/>
</dbReference>
<feature type="compositionally biased region" description="Low complexity" evidence="11">
    <location>
        <begin position="274"/>
        <end position="283"/>
    </location>
</feature>
<feature type="region of interest" description="Disordered" evidence="11">
    <location>
        <begin position="50"/>
        <end position="343"/>
    </location>
</feature>
<evidence type="ECO:0000256" key="3">
    <source>
        <dbReference type="ARBA" id="ARBA00022490"/>
    </source>
</evidence>
<feature type="compositionally biased region" description="Low complexity" evidence="11">
    <location>
        <begin position="221"/>
        <end position="242"/>
    </location>
</feature>
<evidence type="ECO:0000313" key="14">
    <source>
        <dbReference type="Proteomes" id="UP000051859"/>
    </source>
</evidence>
<evidence type="ECO:0000256" key="5">
    <source>
        <dbReference type="ARBA" id="ARBA00022741"/>
    </source>
</evidence>
<dbReference type="AlphaFoldDB" id="A0A0R2L178"/>
<comment type="similarity">
    <text evidence="1 9 10">Belongs to the TRAFAC class translation factor GTPase superfamily. Classic translation factor GTPase family. IF-2 subfamily.</text>
</comment>
<dbReference type="RefSeq" id="WP_057801187.1">
    <property type="nucleotide sequence ID" value="NZ_JQBX01000001.1"/>
</dbReference>
<feature type="compositionally biased region" description="Polar residues" evidence="11">
    <location>
        <begin position="200"/>
        <end position="211"/>
    </location>
</feature>
<dbReference type="Gene3D" id="3.40.50.300">
    <property type="entry name" value="P-loop containing nucleotide triphosphate hydrolases"/>
    <property type="match status" value="1"/>
</dbReference>
<evidence type="ECO:0000256" key="7">
    <source>
        <dbReference type="ARBA" id="ARBA00023134"/>
    </source>
</evidence>
<evidence type="ECO:0000256" key="4">
    <source>
        <dbReference type="ARBA" id="ARBA00022540"/>
    </source>
</evidence>
<dbReference type="InterPro" id="IPR000178">
    <property type="entry name" value="TF_IF2_bacterial-like"/>
</dbReference>
<evidence type="ECO:0000259" key="12">
    <source>
        <dbReference type="PROSITE" id="PS51722"/>
    </source>
</evidence>
<dbReference type="STRING" id="331679.IV81_GL000082"/>
<dbReference type="InterPro" id="IPR023115">
    <property type="entry name" value="TIF_IF2_dom3"/>
</dbReference>
<feature type="compositionally biased region" description="Basic and acidic residues" evidence="11">
    <location>
        <begin position="328"/>
        <end position="343"/>
    </location>
</feature>
<dbReference type="NCBIfam" id="TIGR00487">
    <property type="entry name" value="IF-2"/>
    <property type="match status" value="1"/>
</dbReference>
<dbReference type="GO" id="GO:0005829">
    <property type="term" value="C:cytosol"/>
    <property type="evidence" value="ECO:0007669"/>
    <property type="project" value="TreeGrafter"/>
</dbReference>
<dbReference type="GO" id="GO:0003924">
    <property type="term" value="F:GTPase activity"/>
    <property type="evidence" value="ECO:0007669"/>
    <property type="project" value="UniProtKB-UniRule"/>
</dbReference>
<proteinExistence type="inferred from homology"/>
<keyword evidence="3 9" id="KW-0963">Cytoplasm</keyword>
<comment type="subcellular location">
    <subcellularLocation>
        <location evidence="9">Cytoplasm</location>
    </subcellularLocation>
</comment>
<dbReference type="HAMAP" id="MF_00100_B">
    <property type="entry name" value="IF_2_B"/>
    <property type="match status" value="1"/>
</dbReference>
<feature type="binding site" evidence="9">
    <location>
        <begin position="488"/>
        <end position="492"/>
    </location>
    <ligand>
        <name>GTP</name>
        <dbReference type="ChEBI" id="CHEBI:37565"/>
    </ligand>
</feature>
<reference evidence="13 14" key="1">
    <citation type="journal article" date="2015" name="Genome Announc.">
        <title>Expanding the biotechnology potential of lactobacilli through comparative genomics of 213 strains and associated genera.</title>
        <authorList>
            <person name="Sun Z."/>
            <person name="Harris H.M."/>
            <person name="McCann A."/>
            <person name="Guo C."/>
            <person name="Argimon S."/>
            <person name="Zhang W."/>
            <person name="Yang X."/>
            <person name="Jeffery I.B."/>
            <person name="Cooney J.C."/>
            <person name="Kagawa T.F."/>
            <person name="Liu W."/>
            <person name="Song Y."/>
            <person name="Salvetti E."/>
            <person name="Wrobel A."/>
            <person name="Rasinkangas P."/>
            <person name="Parkhill J."/>
            <person name="Rea M.C."/>
            <person name="O'Sullivan O."/>
            <person name="Ritari J."/>
            <person name="Douillard F.P."/>
            <person name="Paul Ross R."/>
            <person name="Yang R."/>
            <person name="Briner A.E."/>
            <person name="Felis G.E."/>
            <person name="de Vos W.M."/>
            <person name="Barrangou R."/>
            <person name="Klaenhammer T.R."/>
            <person name="Caufield P.W."/>
            <person name="Cui Y."/>
            <person name="Zhang H."/>
            <person name="O'Toole P.W."/>
        </authorList>
    </citation>
    <scope>NUCLEOTIDE SEQUENCE [LARGE SCALE GENOMIC DNA]</scope>
    <source>
        <strain evidence="13 14">DSM 18001</strain>
    </source>
</reference>
<dbReference type="InterPro" id="IPR027417">
    <property type="entry name" value="P-loop_NTPase"/>
</dbReference>
<feature type="binding site" evidence="9">
    <location>
        <begin position="442"/>
        <end position="449"/>
    </location>
    <ligand>
        <name>GTP</name>
        <dbReference type="ChEBI" id="CHEBI:37565"/>
    </ligand>
</feature>